<dbReference type="EMBL" id="JAZGUE010000001">
    <property type="protein sequence ID" value="KAL2271251.1"/>
    <property type="molecule type" value="Genomic_DNA"/>
</dbReference>
<feature type="chain" id="PRO_5045680626" evidence="1">
    <location>
        <begin position="18"/>
        <end position="190"/>
    </location>
</feature>
<evidence type="ECO:0000313" key="3">
    <source>
        <dbReference type="Proteomes" id="UP001600064"/>
    </source>
</evidence>
<proteinExistence type="predicted"/>
<protein>
    <submittedName>
        <fullName evidence="2">Uncharacterized protein</fullName>
    </submittedName>
</protein>
<organism evidence="2 3">
    <name type="scientific">Remersonia thermophila</name>
    <dbReference type="NCBI Taxonomy" id="72144"/>
    <lineage>
        <taxon>Eukaryota</taxon>
        <taxon>Fungi</taxon>
        <taxon>Dikarya</taxon>
        <taxon>Ascomycota</taxon>
        <taxon>Pezizomycotina</taxon>
        <taxon>Sordariomycetes</taxon>
        <taxon>Sordariomycetidae</taxon>
        <taxon>Sordariales</taxon>
        <taxon>Sordariales incertae sedis</taxon>
        <taxon>Remersonia</taxon>
    </lineage>
</organism>
<dbReference type="GeneID" id="98127551"/>
<accession>A0ABR4DME6</accession>
<keyword evidence="3" id="KW-1185">Reference proteome</keyword>
<sequence>MQLQTLITSLLASVALATPVRRDVQGLYTLRLSTPYAPLDGLYLRALAPPVANATAGLALGVTPSAKGESIVVYPVENPSSGLAELHTPEGGAVALVGRKGLLDLASILGDPAAAPVPEGATIDWTSFKLGDVGAGPLGFAARAGRWVAFPTPAKNGEPPAWGVKFKDNAAVTTENYVQVTILYEPLKSE</sequence>
<evidence type="ECO:0000256" key="1">
    <source>
        <dbReference type="SAM" id="SignalP"/>
    </source>
</evidence>
<reference evidence="2 3" key="1">
    <citation type="journal article" date="2024" name="Commun. Biol.">
        <title>Comparative genomic analysis of thermophilic fungi reveals convergent evolutionary adaptations and gene losses.</title>
        <authorList>
            <person name="Steindorff A.S."/>
            <person name="Aguilar-Pontes M.V."/>
            <person name="Robinson A.J."/>
            <person name="Andreopoulos B."/>
            <person name="LaButti K."/>
            <person name="Kuo A."/>
            <person name="Mondo S."/>
            <person name="Riley R."/>
            <person name="Otillar R."/>
            <person name="Haridas S."/>
            <person name="Lipzen A."/>
            <person name="Grimwood J."/>
            <person name="Schmutz J."/>
            <person name="Clum A."/>
            <person name="Reid I.D."/>
            <person name="Moisan M.C."/>
            <person name="Butler G."/>
            <person name="Nguyen T.T.M."/>
            <person name="Dewar K."/>
            <person name="Conant G."/>
            <person name="Drula E."/>
            <person name="Henrissat B."/>
            <person name="Hansel C."/>
            <person name="Singer S."/>
            <person name="Hutchinson M.I."/>
            <person name="de Vries R.P."/>
            <person name="Natvig D.O."/>
            <person name="Powell A.J."/>
            <person name="Tsang A."/>
            <person name="Grigoriev I.V."/>
        </authorList>
    </citation>
    <scope>NUCLEOTIDE SEQUENCE [LARGE SCALE GENOMIC DNA]</scope>
    <source>
        <strain evidence="2 3">ATCC 22073</strain>
    </source>
</reference>
<name>A0ABR4DME6_9PEZI</name>
<feature type="signal peptide" evidence="1">
    <location>
        <begin position="1"/>
        <end position="17"/>
    </location>
</feature>
<dbReference type="RefSeq" id="XP_070869975.1">
    <property type="nucleotide sequence ID" value="XM_071012907.1"/>
</dbReference>
<gene>
    <name evidence="2" type="ORF">VTJ83DRAFT_622</name>
</gene>
<evidence type="ECO:0000313" key="2">
    <source>
        <dbReference type="EMBL" id="KAL2271251.1"/>
    </source>
</evidence>
<comment type="caution">
    <text evidence="2">The sequence shown here is derived from an EMBL/GenBank/DDBJ whole genome shotgun (WGS) entry which is preliminary data.</text>
</comment>
<dbReference type="Proteomes" id="UP001600064">
    <property type="component" value="Unassembled WGS sequence"/>
</dbReference>
<keyword evidence="1" id="KW-0732">Signal</keyword>